<dbReference type="Pfam" id="PF14547">
    <property type="entry name" value="Hydrophob_seed"/>
    <property type="match status" value="1"/>
</dbReference>
<gene>
    <name evidence="3" type="ORF">MUK42_15570</name>
</gene>
<keyword evidence="4" id="KW-1185">Reference proteome</keyword>
<dbReference type="EMBL" id="CP097510">
    <property type="protein sequence ID" value="URE31921.1"/>
    <property type="molecule type" value="Genomic_DNA"/>
</dbReference>
<dbReference type="InterPro" id="IPR036312">
    <property type="entry name" value="Bifun_inhib/LTP/seed_sf"/>
</dbReference>
<dbReference type="CDD" id="cd01958">
    <property type="entry name" value="HPS_like"/>
    <property type="match status" value="1"/>
</dbReference>
<organism evidence="3 4">
    <name type="scientific">Musa troglodytarum</name>
    <name type="common">fe'i banana</name>
    <dbReference type="NCBI Taxonomy" id="320322"/>
    <lineage>
        <taxon>Eukaryota</taxon>
        <taxon>Viridiplantae</taxon>
        <taxon>Streptophyta</taxon>
        <taxon>Embryophyta</taxon>
        <taxon>Tracheophyta</taxon>
        <taxon>Spermatophyta</taxon>
        <taxon>Magnoliopsida</taxon>
        <taxon>Liliopsida</taxon>
        <taxon>Zingiberales</taxon>
        <taxon>Musaceae</taxon>
        <taxon>Musa</taxon>
    </lineage>
</organism>
<dbReference type="InterPro" id="IPR027923">
    <property type="entry name" value="Hydrophob_seed_dom"/>
</dbReference>
<protein>
    <submittedName>
        <fullName evidence="3">AAI</fullName>
    </submittedName>
</protein>
<dbReference type="SUPFAM" id="SSF47699">
    <property type="entry name" value="Bifunctional inhibitor/lipid-transfer protein/seed storage 2S albumin"/>
    <property type="match status" value="1"/>
</dbReference>
<evidence type="ECO:0000313" key="3">
    <source>
        <dbReference type="EMBL" id="URE31921.1"/>
    </source>
</evidence>
<dbReference type="OrthoDB" id="1935738at2759"/>
<evidence type="ECO:0000259" key="2">
    <source>
        <dbReference type="Pfam" id="PF14547"/>
    </source>
</evidence>
<evidence type="ECO:0000313" key="4">
    <source>
        <dbReference type="Proteomes" id="UP001055439"/>
    </source>
</evidence>
<evidence type="ECO:0000256" key="1">
    <source>
        <dbReference type="SAM" id="SignalP"/>
    </source>
</evidence>
<accession>A0A9E7HEV4</accession>
<dbReference type="InterPro" id="IPR051636">
    <property type="entry name" value="Plant_LTP/defense-related"/>
</dbReference>
<dbReference type="Gene3D" id="1.10.110.10">
    <property type="entry name" value="Plant lipid-transfer and hydrophobic proteins"/>
    <property type="match status" value="1"/>
</dbReference>
<dbReference type="Proteomes" id="UP001055439">
    <property type="component" value="Chromosome 8"/>
</dbReference>
<dbReference type="PROSITE" id="PS51257">
    <property type="entry name" value="PROKAR_LIPOPROTEIN"/>
    <property type="match status" value="1"/>
</dbReference>
<reference evidence="3" key="1">
    <citation type="submission" date="2022-05" db="EMBL/GenBank/DDBJ databases">
        <title>The Musa troglodytarum L. genome provides insights into the mechanism of non-climacteric behaviour and enrichment of carotenoids.</title>
        <authorList>
            <person name="Wang J."/>
        </authorList>
    </citation>
    <scope>NUCLEOTIDE SEQUENCE</scope>
    <source>
        <tissue evidence="3">Leaf</tissue>
    </source>
</reference>
<sequence>MDSSKLSALLLIFMLAISSSPLSLACGYCPPSTPKTPKGPVTVPPIIVNPPITVPPIIVKPPVTVPPIIVKPPITVPPIIVKPPITVPPIIVNPPITVPPIIGKPPITVPPITVPPVIGGGKPPGTGTSGCPPPPAPAKKCPVDAVKFGACLDILGSPVHIGDPAVTCCPIVEGLEGLEAALCVCTTIKVMFMGMDFLFPLAIQLLVTGCGKSIPPGYTCVYVYVRSMWRHEGMSRTMTLLVLGFLHDCGVFA</sequence>
<feature type="domain" description="Hydrophobic seed protein" evidence="2">
    <location>
        <begin position="141"/>
        <end position="220"/>
    </location>
</feature>
<proteinExistence type="predicted"/>
<dbReference type="PANTHER" id="PTHR31731">
    <property type="match status" value="1"/>
</dbReference>
<name>A0A9E7HEV4_9LILI</name>
<dbReference type="AlphaFoldDB" id="A0A9E7HEV4"/>
<feature type="chain" id="PRO_5039305341" evidence="1">
    <location>
        <begin position="26"/>
        <end position="253"/>
    </location>
</feature>
<feature type="signal peptide" evidence="1">
    <location>
        <begin position="1"/>
        <end position="25"/>
    </location>
</feature>
<keyword evidence="1" id="KW-0732">Signal</keyword>